<dbReference type="InterPro" id="IPR055346">
    <property type="entry name" value="Fe-S_cluster_assembly_SufBD"/>
</dbReference>
<dbReference type="SUPFAM" id="SSF101960">
    <property type="entry name" value="Stabilizer of iron transporter SufD"/>
    <property type="match status" value="1"/>
</dbReference>
<dbReference type="PANTHER" id="PTHR43575">
    <property type="entry name" value="PROTEIN ABCI7, CHLOROPLASTIC"/>
    <property type="match status" value="1"/>
</dbReference>
<accession>A0A842HBJ0</accession>
<dbReference type="AlphaFoldDB" id="A0A842HBJ0"/>
<evidence type="ECO:0000313" key="4">
    <source>
        <dbReference type="EMBL" id="MBC2593076.1"/>
    </source>
</evidence>
<evidence type="ECO:0000259" key="3">
    <source>
        <dbReference type="Pfam" id="PF19295"/>
    </source>
</evidence>
<gene>
    <name evidence="4" type="primary">sufD</name>
    <name evidence="4" type="ORF">H5P28_02265</name>
</gene>
<dbReference type="GO" id="GO:0016226">
    <property type="term" value="P:iron-sulfur cluster assembly"/>
    <property type="evidence" value="ECO:0007669"/>
    <property type="project" value="InterPro"/>
</dbReference>
<reference evidence="4 5" key="1">
    <citation type="submission" date="2020-07" db="EMBL/GenBank/DDBJ databases">
        <authorList>
            <person name="Feng X."/>
        </authorList>
    </citation>
    <scope>NUCLEOTIDE SEQUENCE [LARGE SCALE GENOMIC DNA]</scope>
    <source>
        <strain evidence="4 5">JCM31066</strain>
    </source>
</reference>
<dbReference type="PANTHER" id="PTHR43575:SF1">
    <property type="entry name" value="PROTEIN ABCI7, CHLOROPLASTIC"/>
    <property type="match status" value="1"/>
</dbReference>
<dbReference type="InterPro" id="IPR045595">
    <property type="entry name" value="SufBD_N"/>
</dbReference>
<dbReference type="Pfam" id="PF19295">
    <property type="entry name" value="SufBD_N"/>
    <property type="match status" value="1"/>
</dbReference>
<name>A0A842HBJ0_9BACT</name>
<dbReference type="Proteomes" id="UP000546464">
    <property type="component" value="Unassembled WGS sequence"/>
</dbReference>
<sequence length="441" mass="48903">MPTLDKPAFDTATFEAHLAEWSALPWLQDIKRSNWEAFQTLPMPSRKDERWRFSGIKNIDLDTFRPASESTPEQKEALLARSNLVTKGAGRLVFADNRVTAFDPAAQELLDKGVVWMPLSQAFKEHPELVQKYFLAEDQKLGSDKLLALHNAFFQDGAFLYVPKGVEIKDPLCAYYWCGDCEEAVFPHTLLVAEDNAKVDFVDYYGSAKETACCPSLSIATGTIHAGSGAQVFRKIVQNLSPTAQSFQVEANAAGRDASVKTIAVNLGATYARLENQTRVAGPGADVKMYSLTVATGEQEFDQRTLQTHAAPHATSDLLYKNALMDDARTIFSGMILVEPDAQQTDAYQTNRNLLLSPTAEACSLPGLEIEANDVKCSHGATTGEIDSDQLYYLRARGIPKKIAEQLLVFGFFEEIIEKIDNEELKDNLRNLVQSKFQESE</sequence>
<proteinExistence type="inferred from homology"/>
<evidence type="ECO:0000313" key="5">
    <source>
        <dbReference type="Proteomes" id="UP000546464"/>
    </source>
</evidence>
<dbReference type="Pfam" id="PF01458">
    <property type="entry name" value="SUFBD_core"/>
    <property type="match status" value="1"/>
</dbReference>
<feature type="domain" description="SUF system FeS cluster assembly SufBD core" evidence="2">
    <location>
        <begin position="182"/>
        <end position="412"/>
    </location>
</feature>
<dbReference type="InterPro" id="IPR037284">
    <property type="entry name" value="SUF_FeS_clus_asmbl_SufBD_sf"/>
</dbReference>
<evidence type="ECO:0000259" key="2">
    <source>
        <dbReference type="Pfam" id="PF01458"/>
    </source>
</evidence>
<keyword evidence="5" id="KW-1185">Reference proteome</keyword>
<dbReference type="NCBIfam" id="TIGR01981">
    <property type="entry name" value="sufD"/>
    <property type="match status" value="1"/>
</dbReference>
<evidence type="ECO:0000256" key="1">
    <source>
        <dbReference type="ARBA" id="ARBA00043967"/>
    </source>
</evidence>
<comment type="caution">
    <text evidence="4">The sequence shown here is derived from an EMBL/GenBank/DDBJ whole genome shotgun (WGS) entry which is preliminary data.</text>
</comment>
<organism evidence="4 5">
    <name type="scientific">Ruficoccus amylovorans</name>
    <dbReference type="NCBI Taxonomy" id="1804625"/>
    <lineage>
        <taxon>Bacteria</taxon>
        <taxon>Pseudomonadati</taxon>
        <taxon>Verrucomicrobiota</taxon>
        <taxon>Opitutia</taxon>
        <taxon>Puniceicoccales</taxon>
        <taxon>Cerasicoccaceae</taxon>
        <taxon>Ruficoccus</taxon>
    </lineage>
</organism>
<feature type="domain" description="SUF system FeS cluster assembly SufBD N-terminal" evidence="3">
    <location>
        <begin position="23"/>
        <end position="172"/>
    </location>
</feature>
<dbReference type="EMBL" id="JACHVB010000012">
    <property type="protein sequence ID" value="MBC2593076.1"/>
    <property type="molecule type" value="Genomic_DNA"/>
</dbReference>
<dbReference type="RefSeq" id="WP_185674074.1">
    <property type="nucleotide sequence ID" value="NZ_JACHVB010000012.1"/>
</dbReference>
<comment type="similarity">
    <text evidence="1">Belongs to the iron-sulfur cluster assembly SufBD family.</text>
</comment>
<dbReference type="InterPro" id="IPR011542">
    <property type="entry name" value="SUF_FeS_clus_asmbl_SufD"/>
</dbReference>
<protein>
    <submittedName>
        <fullName evidence="4">Fe-S cluster assembly protein SufD</fullName>
    </submittedName>
</protein>
<dbReference type="InterPro" id="IPR000825">
    <property type="entry name" value="SUF_FeS_clus_asmbl_SufBD_core"/>
</dbReference>